<dbReference type="Gene3D" id="3.50.70.10">
    <property type="match status" value="1"/>
</dbReference>
<evidence type="ECO:0000256" key="4">
    <source>
        <dbReference type="ARBA" id="ARBA00022946"/>
    </source>
</evidence>
<dbReference type="SUPFAM" id="SSF54626">
    <property type="entry name" value="Chalcone isomerase"/>
    <property type="match status" value="1"/>
</dbReference>
<evidence type="ECO:0000313" key="8">
    <source>
        <dbReference type="Proteomes" id="UP000095038"/>
    </source>
</evidence>
<dbReference type="STRING" id="1344418.A0A1D2VNX9"/>
<name>A0A1D2VNX9_9ASCO</name>
<dbReference type="Pfam" id="PF16035">
    <property type="entry name" value="Chalcone_2"/>
    <property type="match status" value="1"/>
</dbReference>
<protein>
    <recommendedName>
        <fullName evidence="3">Altered inheritance of mitochondria protein 18, mitochondrial</fullName>
    </recommendedName>
</protein>
<dbReference type="Proteomes" id="UP000095038">
    <property type="component" value="Unassembled WGS sequence"/>
</dbReference>
<dbReference type="EMBL" id="KV454475">
    <property type="protein sequence ID" value="ODV63313.1"/>
    <property type="molecule type" value="Genomic_DNA"/>
</dbReference>
<dbReference type="InParanoid" id="A0A1D2VNX9"/>
<dbReference type="GO" id="GO:0005739">
    <property type="term" value="C:mitochondrion"/>
    <property type="evidence" value="ECO:0007669"/>
    <property type="project" value="UniProtKB-SubCell"/>
</dbReference>
<evidence type="ECO:0000256" key="1">
    <source>
        <dbReference type="ARBA" id="ARBA00004173"/>
    </source>
</evidence>
<evidence type="ECO:0000256" key="2">
    <source>
        <dbReference type="ARBA" id="ARBA00009111"/>
    </source>
</evidence>
<comment type="similarity">
    <text evidence="2">Belongs to the AIM18/AIM46 family.</text>
</comment>
<dbReference type="PANTHER" id="PTHR47284">
    <property type="entry name" value="FATTY-ACID-BINDING PROTEIN 2"/>
    <property type="match status" value="1"/>
</dbReference>
<comment type="subcellular location">
    <subcellularLocation>
        <location evidence="1">Mitochondrion</location>
    </subcellularLocation>
</comment>
<keyword evidence="4" id="KW-0809">Transit peptide</keyword>
<evidence type="ECO:0000259" key="6">
    <source>
        <dbReference type="Pfam" id="PF16035"/>
    </source>
</evidence>
<dbReference type="OrthoDB" id="18193at2759"/>
<dbReference type="PANTHER" id="PTHR47284:SF3">
    <property type="entry name" value="FATTY-ACID-BINDING PROTEIN 2"/>
    <property type="match status" value="1"/>
</dbReference>
<evidence type="ECO:0000256" key="3">
    <source>
        <dbReference type="ARBA" id="ARBA00018755"/>
    </source>
</evidence>
<dbReference type="GeneID" id="30963722"/>
<dbReference type="InterPro" id="IPR016088">
    <property type="entry name" value="Chalcone_isomerase_3-sand"/>
</dbReference>
<organism evidence="7 8">
    <name type="scientific">Ascoidea rubescens DSM 1968</name>
    <dbReference type="NCBI Taxonomy" id="1344418"/>
    <lineage>
        <taxon>Eukaryota</taxon>
        <taxon>Fungi</taxon>
        <taxon>Dikarya</taxon>
        <taxon>Ascomycota</taxon>
        <taxon>Saccharomycotina</taxon>
        <taxon>Saccharomycetes</taxon>
        <taxon>Ascoideaceae</taxon>
        <taxon>Ascoidea</taxon>
    </lineage>
</organism>
<keyword evidence="5" id="KW-0496">Mitochondrion</keyword>
<dbReference type="InterPro" id="IPR036298">
    <property type="entry name" value="Chalcone_isomerase_sf"/>
</dbReference>
<dbReference type="InterPro" id="IPR016087">
    <property type="entry name" value="Chalcone_isomerase"/>
</dbReference>
<proteinExistence type="inferred from homology"/>
<dbReference type="RefSeq" id="XP_020049620.1">
    <property type="nucleotide sequence ID" value="XM_020190086.1"/>
</dbReference>
<dbReference type="AlphaFoldDB" id="A0A1D2VNX9"/>
<gene>
    <name evidence="7" type="ORF">ASCRUDRAFT_28998</name>
</gene>
<keyword evidence="7" id="KW-0413">Isomerase</keyword>
<reference evidence="8" key="1">
    <citation type="submission" date="2016-05" db="EMBL/GenBank/DDBJ databases">
        <title>Comparative genomics of biotechnologically important yeasts.</title>
        <authorList>
            <consortium name="DOE Joint Genome Institute"/>
            <person name="Riley R."/>
            <person name="Haridas S."/>
            <person name="Wolfe K.H."/>
            <person name="Lopes M.R."/>
            <person name="Hittinger C.T."/>
            <person name="Goker M."/>
            <person name="Salamov A."/>
            <person name="Wisecaver J."/>
            <person name="Long T.M."/>
            <person name="Aerts A.L."/>
            <person name="Barry K."/>
            <person name="Choi C."/>
            <person name="Clum A."/>
            <person name="Coughlan A.Y."/>
            <person name="Deshpande S."/>
            <person name="Douglass A.P."/>
            <person name="Hanson S.J."/>
            <person name="Klenk H.-P."/>
            <person name="Labutti K."/>
            <person name="Lapidus A."/>
            <person name="Lindquist E."/>
            <person name="Lipzen A."/>
            <person name="Meier-Kolthoff J.P."/>
            <person name="Ohm R.A."/>
            <person name="Otillar R.P."/>
            <person name="Pangilinan J."/>
            <person name="Peng Y."/>
            <person name="Rokas A."/>
            <person name="Rosa C.A."/>
            <person name="Scheuner C."/>
            <person name="Sibirny A.A."/>
            <person name="Slot J.C."/>
            <person name="Stielow J.B."/>
            <person name="Sun H."/>
            <person name="Kurtzman C.P."/>
            <person name="Blackwell M."/>
            <person name="Grigoriev I.V."/>
            <person name="Jeffries T.W."/>
        </authorList>
    </citation>
    <scope>NUCLEOTIDE SEQUENCE [LARGE SCALE GENOMIC DNA]</scope>
    <source>
        <strain evidence="8">DSM 1968</strain>
    </source>
</reference>
<evidence type="ECO:0000313" key="7">
    <source>
        <dbReference type="EMBL" id="ODV63313.1"/>
    </source>
</evidence>
<keyword evidence="8" id="KW-1185">Reference proteome</keyword>
<accession>A0A1D2VNX9</accession>
<dbReference type="FunCoup" id="A0A1D2VNX9">
    <property type="interactions" value="35"/>
</dbReference>
<dbReference type="GO" id="GO:0016872">
    <property type="term" value="F:intramolecular lyase activity"/>
    <property type="evidence" value="ECO:0007669"/>
    <property type="project" value="InterPro"/>
</dbReference>
<sequence>MTSAASLSIYNNLLSSNNYTKISLDTLTPSYKNDESIQIDKVVNDFPTSVVSDYTNDEFSLIGYGSRSVTFINFKVYCLAIYISNSDLHLVSQILNSNYLSKTFIDGSKNPSNSHKENLLLALKDPKTSQVLIDNLLNSGVKFLVRIVPTRNTDFNHLKDGFVKTCLRNELNKKYPEEMSKGIDEVRTVFQGYRSKCPKNHNLIVESLDGGKLAFTYQKLDKKNKKIIKTVKMGVVNEPLISKAVLLNYMSGDAPISEEARQKCIEEISRLA</sequence>
<evidence type="ECO:0000256" key="5">
    <source>
        <dbReference type="ARBA" id="ARBA00023128"/>
    </source>
</evidence>
<feature type="domain" description="Chalcone isomerase" evidence="6">
    <location>
        <begin position="58"/>
        <end position="265"/>
    </location>
</feature>